<evidence type="ECO:0000256" key="1">
    <source>
        <dbReference type="SAM" id="SignalP"/>
    </source>
</evidence>
<comment type="caution">
    <text evidence="2">The sequence shown here is derived from an EMBL/GenBank/DDBJ whole genome shotgun (WGS) entry which is preliminary data.</text>
</comment>
<reference evidence="2 3" key="1">
    <citation type="submission" date="2020-08" db="EMBL/GenBank/DDBJ databases">
        <title>Genomic Encyclopedia of Type Strains, Phase IV (KMG-IV): sequencing the most valuable type-strain genomes for metagenomic binning, comparative biology and taxonomic classification.</title>
        <authorList>
            <person name="Goeker M."/>
        </authorList>
    </citation>
    <scope>NUCLEOTIDE SEQUENCE [LARGE SCALE GENOMIC DNA]</scope>
    <source>
        <strain evidence="2 3">DSM 105137</strain>
    </source>
</reference>
<evidence type="ECO:0008006" key="4">
    <source>
        <dbReference type="Google" id="ProtNLM"/>
    </source>
</evidence>
<proteinExistence type="predicted"/>
<dbReference type="AlphaFoldDB" id="A0A840DYS8"/>
<feature type="chain" id="PRO_5032552569" description="Peptidase" evidence="1">
    <location>
        <begin position="21"/>
        <end position="291"/>
    </location>
</feature>
<dbReference type="Gene3D" id="3.40.390.10">
    <property type="entry name" value="Collagenase (Catalytic Domain)"/>
    <property type="match status" value="1"/>
</dbReference>
<feature type="signal peptide" evidence="1">
    <location>
        <begin position="1"/>
        <end position="20"/>
    </location>
</feature>
<keyword evidence="3" id="KW-1185">Reference proteome</keyword>
<dbReference type="Pfam" id="PF12388">
    <property type="entry name" value="Peptidase_M57"/>
    <property type="match status" value="1"/>
</dbReference>
<sequence length="291" mass="31782">MSLRLLLVSFFLGAVLTSCTEDTAIASVETDLKTGFLTDVNEDGHLTVPDLGLQEPIRAHVAGHSAKFDNARMVTEVRPDGSRETMYLVDEDIALTKDQLRELRAMDAALEKQYRTNNLVSDRTISVIGYTGNGYALTSKMRTALQWAINNYNALNINTSFSLSFSASTSADMVVYRVVDNNGAGGSAGFPSGGKPYKWVQIYNGMNDYDTNTNEHVMTHEIGHAMGLRHTDWFSRQSCGQSGEAAGSDGAVHIPGTPTGYDANSVMLSCFSSGEDGEFGYYDRIALEYLY</sequence>
<dbReference type="GO" id="GO:0008237">
    <property type="term" value="F:metallopeptidase activity"/>
    <property type="evidence" value="ECO:0007669"/>
    <property type="project" value="InterPro"/>
</dbReference>
<dbReference type="Proteomes" id="UP000576209">
    <property type="component" value="Unassembled WGS sequence"/>
</dbReference>
<evidence type="ECO:0000313" key="2">
    <source>
        <dbReference type="EMBL" id="MBB4078060.1"/>
    </source>
</evidence>
<dbReference type="InterPro" id="IPR024653">
    <property type="entry name" value="Peptidase_M10/M27/M57"/>
</dbReference>
<name>A0A840DYS8_9BACT</name>
<dbReference type="EMBL" id="JACIFF010000001">
    <property type="protein sequence ID" value="MBB4078060.1"/>
    <property type="molecule type" value="Genomic_DNA"/>
</dbReference>
<accession>A0A840DYS8</accession>
<gene>
    <name evidence="2" type="ORF">GGR28_000661</name>
</gene>
<protein>
    <recommendedName>
        <fullName evidence="4">Peptidase</fullName>
    </recommendedName>
</protein>
<dbReference type="InterPro" id="IPR024079">
    <property type="entry name" value="MetalloPept_cat_dom_sf"/>
</dbReference>
<keyword evidence="1" id="KW-0732">Signal</keyword>
<dbReference type="PROSITE" id="PS51257">
    <property type="entry name" value="PROKAR_LIPOPROTEIN"/>
    <property type="match status" value="1"/>
</dbReference>
<dbReference type="SUPFAM" id="SSF55486">
    <property type="entry name" value="Metalloproteases ('zincins'), catalytic domain"/>
    <property type="match status" value="1"/>
</dbReference>
<evidence type="ECO:0000313" key="3">
    <source>
        <dbReference type="Proteomes" id="UP000576209"/>
    </source>
</evidence>
<dbReference type="RefSeq" id="WP_183494291.1">
    <property type="nucleotide sequence ID" value="NZ_JACIFF010000001.1"/>
</dbReference>
<organism evidence="2 3">
    <name type="scientific">Neolewinella aquimaris</name>
    <dbReference type="NCBI Taxonomy" id="1835722"/>
    <lineage>
        <taxon>Bacteria</taxon>
        <taxon>Pseudomonadati</taxon>
        <taxon>Bacteroidota</taxon>
        <taxon>Saprospiria</taxon>
        <taxon>Saprospirales</taxon>
        <taxon>Lewinellaceae</taxon>
        <taxon>Neolewinella</taxon>
    </lineage>
</organism>